<dbReference type="Gene3D" id="3.30.160.60">
    <property type="entry name" value="Classic Zinc Finger"/>
    <property type="match status" value="1"/>
</dbReference>
<keyword evidence="1" id="KW-0479">Metal-binding</keyword>
<dbReference type="AlphaFoldDB" id="A0A139A0P2"/>
<feature type="compositionally biased region" description="Low complexity" evidence="2">
    <location>
        <begin position="100"/>
        <end position="119"/>
    </location>
</feature>
<dbReference type="Proteomes" id="UP000070544">
    <property type="component" value="Unassembled WGS sequence"/>
</dbReference>
<keyword evidence="1" id="KW-0863">Zinc-finger</keyword>
<dbReference type="GO" id="GO:0008270">
    <property type="term" value="F:zinc ion binding"/>
    <property type="evidence" value="ECO:0007669"/>
    <property type="project" value="UniProtKB-KW"/>
</dbReference>
<evidence type="ECO:0000313" key="5">
    <source>
        <dbReference type="Proteomes" id="UP000070544"/>
    </source>
</evidence>
<keyword evidence="5" id="KW-1185">Reference proteome</keyword>
<feature type="domain" description="C2H2-type" evidence="3">
    <location>
        <begin position="22"/>
        <end position="56"/>
    </location>
</feature>
<dbReference type="InterPro" id="IPR036236">
    <property type="entry name" value="Znf_C2H2_sf"/>
</dbReference>
<evidence type="ECO:0000313" key="4">
    <source>
        <dbReference type="EMBL" id="KXS10340.1"/>
    </source>
</evidence>
<feature type="region of interest" description="Disordered" evidence="2">
    <location>
        <begin position="207"/>
        <end position="235"/>
    </location>
</feature>
<reference evidence="4 5" key="1">
    <citation type="journal article" date="2015" name="Genome Biol. Evol.">
        <title>Phylogenomic analyses indicate that early fungi evolved digesting cell walls of algal ancestors of land plants.</title>
        <authorList>
            <person name="Chang Y."/>
            <person name="Wang S."/>
            <person name="Sekimoto S."/>
            <person name="Aerts A.L."/>
            <person name="Choi C."/>
            <person name="Clum A."/>
            <person name="LaButti K.M."/>
            <person name="Lindquist E.A."/>
            <person name="Yee Ngan C."/>
            <person name="Ohm R.A."/>
            <person name="Salamov A.A."/>
            <person name="Grigoriev I.V."/>
            <person name="Spatafora J.W."/>
            <person name="Berbee M.L."/>
        </authorList>
    </citation>
    <scope>NUCLEOTIDE SEQUENCE [LARGE SCALE GENOMIC DNA]</scope>
    <source>
        <strain evidence="4 5">JEL478</strain>
    </source>
</reference>
<proteinExistence type="predicted"/>
<evidence type="ECO:0000256" key="1">
    <source>
        <dbReference type="PROSITE-ProRule" id="PRU00042"/>
    </source>
</evidence>
<dbReference type="SUPFAM" id="SSF57667">
    <property type="entry name" value="beta-beta-alpha zinc fingers"/>
    <property type="match status" value="1"/>
</dbReference>
<organism evidence="4 5">
    <name type="scientific">Gonapodya prolifera (strain JEL478)</name>
    <name type="common">Monoblepharis prolifera</name>
    <dbReference type="NCBI Taxonomy" id="1344416"/>
    <lineage>
        <taxon>Eukaryota</taxon>
        <taxon>Fungi</taxon>
        <taxon>Fungi incertae sedis</taxon>
        <taxon>Chytridiomycota</taxon>
        <taxon>Chytridiomycota incertae sedis</taxon>
        <taxon>Monoblepharidomycetes</taxon>
        <taxon>Monoblepharidales</taxon>
        <taxon>Gonapodyaceae</taxon>
        <taxon>Gonapodya</taxon>
    </lineage>
</organism>
<gene>
    <name evidence="4" type="ORF">M427DRAFT_37504</name>
</gene>
<name>A0A139A0P2_GONPJ</name>
<protein>
    <recommendedName>
        <fullName evidence="3">C2H2-type domain-containing protein</fullName>
    </recommendedName>
</protein>
<sequence>MSAQLPGSFRLAPIEGVPTRAFRCPACGRAFTRRDVMLRHQKRVTCRLNSHVTSDTQPPEREPRQASKRARGRARDGEAAAAGSPVSISSAAYPQHPDVSPSHTSPPNSPSQLSPSSTTPAPPILPRSASMDHRSLPLPVHPALYIPARRESIPLPALNPSHIDDTMRQFAQEFEESASHPAGNYELSSPQHLILIPPRVIPVSQRWASRSPPDASHSSPAFLEPEPIGASGGFH</sequence>
<keyword evidence="1" id="KW-0862">Zinc</keyword>
<dbReference type="InterPro" id="IPR013087">
    <property type="entry name" value="Znf_C2H2_type"/>
</dbReference>
<dbReference type="PROSITE" id="PS50157">
    <property type="entry name" value="ZINC_FINGER_C2H2_2"/>
    <property type="match status" value="1"/>
</dbReference>
<evidence type="ECO:0000256" key="2">
    <source>
        <dbReference type="SAM" id="MobiDB-lite"/>
    </source>
</evidence>
<dbReference type="EMBL" id="KQ965830">
    <property type="protein sequence ID" value="KXS10340.1"/>
    <property type="molecule type" value="Genomic_DNA"/>
</dbReference>
<evidence type="ECO:0000259" key="3">
    <source>
        <dbReference type="PROSITE" id="PS50157"/>
    </source>
</evidence>
<accession>A0A139A0P2</accession>
<feature type="region of interest" description="Disordered" evidence="2">
    <location>
        <begin position="49"/>
        <end position="135"/>
    </location>
</feature>